<keyword evidence="2" id="KW-1185">Reference proteome</keyword>
<evidence type="ECO:0000313" key="2">
    <source>
        <dbReference type="Proteomes" id="UP001349994"/>
    </source>
</evidence>
<evidence type="ECO:0000313" key="1">
    <source>
        <dbReference type="EMBL" id="MEC4175061.1"/>
    </source>
</evidence>
<sequence length="136" mass="15546">MQVNAEFNQLFDALVPAQGKAGTLGGELLRATARLGYRYFNDGDMVGRDYGNETCNAAARFIDEMVDQDTPIPGIIESLWIADGPAYEQQIVTLVDEIVFYIKQRPLLIVEPSNFDLFNWAKVEDYEWFDPEDEEW</sequence>
<dbReference type="RefSeq" id="WP_338208619.1">
    <property type="nucleotide sequence ID" value="NZ_JAYMFF010000002.1"/>
</dbReference>
<name>A0ABU6IF61_9ACTN</name>
<reference evidence="1 2" key="1">
    <citation type="submission" date="2024-01" db="EMBL/GenBank/DDBJ databases">
        <title>novel species in genus Adlercreutzia.</title>
        <authorList>
            <person name="Liu X."/>
        </authorList>
    </citation>
    <scope>NUCLEOTIDE SEQUENCE [LARGE SCALE GENOMIC DNA]</scope>
    <source>
        <strain evidence="1 2">R7</strain>
    </source>
</reference>
<protein>
    <submittedName>
        <fullName evidence="1">Uncharacterized protein</fullName>
    </submittedName>
</protein>
<accession>A0ABU6IF61</accession>
<proteinExistence type="predicted"/>
<comment type="caution">
    <text evidence="1">The sequence shown here is derived from an EMBL/GenBank/DDBJ whole genome shotgun (WGS) entry which is preliminary data.</text>
</comment>
<gene>
    <name evidence="1" type="ORF">VIN30_01170</name>
</gene>
<organism evidence="1 2">
    <name type="scientific">Adlercreutzia wanghongyangiae</name>
    <dbReference type="NCBI Taxonomy" id="3111451"/>
    <lineage>
        <taxon>Bacteria</taxon>
        <taxon>Bacillati</taxon>
        <taxon>Actinomycetota</taxon>
        <taxon>Coriobacteriia</taxon>
        <taxon>Eggerthellales</taxon>
        <taxon>Eggerthellaceae</taxon>
        <taxon>Adlercreutzia</taxon>
    </lineage>
</organism>
<dbReference type="Proteomes" id="UP001349994">
    <property type="component" value="Unassembled WGS sequence"/>
</dbReference>
<dbReference type="EMBL" id="JAYMFF010000002">
    <property type="protein sequence ID" value="MEC4175061.1"/>
    <property type="molecule type" value="Genomic_DNA"/>
</dbReference>